<dbReference type="SUPFAM" id="SSF111331">
    <property type="entry name" value="NAD kinase/diacylglycerol kinase-like"/>
    <property type="match status" value="1"/>
</dbReference>
<keyword evidence="3" id="KW-1185">Reference proteome</keyword>
<dbReference type="PROSITE" id="PS50146">
    <property type="entry name" value="DAGK"/>
    <property type="match status" value="1"/>
</dbReference>
<evidence type="ECO:0000313" key="2">
    <source>
        <dbReference type="EMBL" id="RNL41111.1"/>
    </source>
</evidence>
<dbReference type="PANTHER" id="PTHR30492:SF0">
    <property type="entry name" value="METHYLGLYOXAL SYNTHASE"/>
    <property type="match status" value="1"/>
</dbReference>
<name>A0A3N0B1U9_9ACTN</name>
<dbReference type="InterPro" id="IPR016064">
    <property type="entry name" value="NAD/diacylglycerol_kinase_sf"/>
</dbReference>
<evidence type="ECO:0000259" key="1">
    <source>
        <dbReference type="PROSITE" id="PS50146"/>
    </source>
</evidence>
<dbReference type="GO" id="GO:0005829">
    <property type="term" value="C:cytosol"/>
    <property type="evidence" value="ECO:0007669"/>
    <property type="project" value="TreeGrafter"/>
</dbReference>
<comment type="caution">
    <text evidence="2">The sequence shown here is derived from an EMBL/GenBank/DDBJ whole genome shotgun (WGS) entry which is preliminary data.</text>
</comment>
<accession>A0A3N0B1U9</accession>
<dbReference type="Pfam" id="PF19279">
    <property type="entry name" value="YegS_C"/>
    <property type="match status" value="1"/>
</dbReference>
<feature type="domain" description="DAGKc" evidence="1">
    <location>
        <begin position="1"/>
        <end position="124"/>
    </location>
</feature>
<dbReference type="InterPro" id="IPR001206">
    <property type="entry name" value="Diacylglycerol_kinase_cat_dom"/>
</dbReference>
<dbReference type="InterPro" id="IPR004363">
    <property type="entry name" value="Methylgl_synth"/>
</dbReference>
<dbReference type="AlphaFoldDB" id="A0A3N0B1U9"/>
<proteinExistence type="predicted"/>
<evidence type="ECO:0000313" key="3">
    <source>
        <dbReference type="Proteomes" id="UP000269591"/>
    </source>
</evidence>
<dbReference type="GO" id="GO:0016301">
    <property type="term" value="F:kinase activity"/>
    <property type="evidence" value="ECO:0007669"/>
    <property type="project" value="UniProtKB-KW"/>
</dbReference>
<dbReference type="Pfam" id="PF00781">
    <property type="entry name" value="DAGK_cat"/>
    <property type="match status" value="1"/>
</dbReference>
<organism evidence="2 3">
    <name type="scientific">Slackia equolifaciens</name>
    <dbReference type="NCBI Taxonomy" id="498718"/>
    <lineage>
        <taxon>Bacteria</taxon>
        <taxon>Bacillati</taxon>
        <taxon>Actinomycetota</taxon>
        <taxon>Coriobacteriia</taxon>
        <taxon>Eggerthellales</taxon>
        <taxon>Eggerthellaceae</taxon>
        <taxon>Slackia</taxon>
    </lineage>
</organism>
<sequence length="301" mass="32141">MKALIINNLASGYGEGSIYDFMRSFVADGDEVCMRATDGSTPIEGLLTDATEYDLVVASGGDGTVATVAHYLKNSGVPILPYPAGTANLLSLNLLEPNEPHALAKLAKAGKTLDFDMGELECEGATRGFIIMAGAGYDATIMENAAPNKRLLGPMAYFLAAGTNILPQHSRITLTVDGKTVETEGLGVLLINFSKIQFDISVTHSNQPRDGVLDVAVLKAKNAVELLPSVFAAMLDRDGNFPGRGEALDIYSGREIRVEADPSFEVQYDGEATKLTTPLTARILSGATRIIVSDECYRLFE</sequence>
<dbReference type="Proteomes" id="UP000269591">
    <property type="component" value="Unassembled WGS sequence"/>
</dbReference>
<dbReference type="PANTHER" id="PTHR30492">
    <property type="entry name" value="METHYLGLYOXAL SYNTHASE"/>
    <property type="match status" value="1"/>
</dbReference>
<dbReference type="Gene3D" id="3.40.50.10330">
    <property type="entry name" value="Probable inorganic polyphosphate/atp-NAD kinase, domain 1"/>
    <property type="match status" value="1"/>
</dbReference>
<dbReference type="RefSeq" id="WP_123208392.1">
    <property type="nucleotide sequence ID" value="NZ_JBHTHO010000001.1"/>
</dbReference>
<dbReference type="InterPro" id="IPR017438">
    <property type="entry name" value="ATP-NAD_kinase_N"/>
</dbReference>
<dbReference type="EMBL" id="QIBX01000003">
    <property type="protein sequence ID" value="RNL41111.1"/>
    <property type="molecule type" value="Genomic_DNA"/>
</dbReference>
<dbReference type="GO" id="GO:0008929">
    <property type="term" value="F:methylglyoxal synthase activity"/>
    <property type="evidence" value="ECO:0007669"/>
    <property type="project" value="InterPro"/>
</dbReference>
<protein>
    <submittedName>
        <fullName evidence="2">Diacylglycerol kinase</fullName>
    </submittedName>
</protein>
<gene>
    <name evidence="2" type="ORF">DMP06_03515</name>
</gene>
<keyword evidence="2" id="KW-0418">Kinase</keyword>
<dbReference type="OrthoDB" id="3171056at2"/>
<dbReference type="Gene3D" id="2.60.200.40">
    <property type="match status" value="1"/>
</dbReference>
<dbReference type="InterPro" id="IPR045540">
    <property type="entry name" value="YegS/DAGK_C"/>
</dbReference>
<dbReference type="GO" id="GO:0019242">
    <property type="term" value="P:methylglyoxal biosynthetic process"/>
    <property type="evidence" value="ECO:0007669"/>
    <property type="project" value="InterPro"/>
</dbReference>
<reference evidence="3" key="1">
    <citation type="submission" date="2018-05" db="EMBL/GenBank/DDBJ databases">
        <title>Genome Sequencing of selected type strains of the family Eggerthellaceae.</title>
        <authorList>
            <person name="Danylec N."/>
            <person name="Stoll D.A."/>
            <person name="Doetsch A."/>
            <person name="Huch M."/>
        </authorList>
    </citation>
    <scope>NUCLEOTIDE SEQUENCE [LARGE SCALE GENOMIC DNA]</scope>
    <source>
        <strain evidence="3">DSM 24851</strain>
    </source>
</reference>
<keyword evidence="2" id="KW-0808">Transferase</keyword>